<dbReference type="GO" id="GO:0000160">
    <property type="term" value="P:phosphorelay signal transduction system"/>
    <property type="evidence" value="ECO:0007669"/>
    <property type="project" value="InterPro"/>
</dbReference>
<dbReference type="Gene3D" id="3.40.50.2300">
    <property type="match status" value="1"/>
</dbReference>
<evidence type="ECO:0000259" key="3">
    <source>
        <dbReference type="PROSITE" id="PS50110"/>
    </source>
</evidence>
<dbReference type="KEGG" id="dmm:dnm_041050"/>
<proteinExistence type="predicted"/>
<protein>
    <submittedName>
        <fullName evidence="4">Two component system response regulator</fullName>
    </submittedName>
</protein>
<gene>
    <name evidence="4" type="ORF">dnm_041050</name>
</gene>
<dbReference type="RefSeq" id="WP_207683001.1">
    <property type="nucleotide sequence ID" value="NZ_CP061800.1"/>
</dbReference>
<keyword evidence="5" id="KW-1185">Reference proteome</keyword>
<organism evidence="4 5">
    <name type="scientific">Desulfonema magnum</name>
    <dbReference type="NCBI Taxonomy" id="45655"/>
    <lineage>
        <taxon>Bacteria</taxon>
        <taxon>Pseudomonadati</taxon>
        <taxon>Thermodesulfobacteriota</taxon>
        <taxon>Desulfobacteria</taxon>
        <taxon>Desulfobacterales</taxon>
        <taxon>Desulfococcaceae</taxon>
        <taxon>Desulfonema</taxon>
    </lineage>
</organism>
<keyword evidence="1 2" id="KW-0597">Phosphoprotein</keyword>
<dbReference type="InterPro" id="IPR050595">
    <property type="entry name" value="Bact_response_regulator"/>
</dbReference>
<feature type="domain" description="Response regulatory" evidence="3">
    <location>
        <begin position="4"/>
        <end position="120"/>
    </location>
</feature>
<dbReference type="Proteomes" id="UP000663722">
    <property type="component" value="Chromosome"/>
</dbReference>
<name>A0A975GNR7_9BACT</name>
<dbReference type="PANTHER" id="PTHR44591">
    <property type="entry name" value="STRESS RESPONSE REGULATOR PROTEIN 1"/>
    <property type="match status" value="1"/>
</dbReference>
<dbReference type="EMBL" id="CP061800">
    <property type="protein sequence ID" value="QTA88065.1"/>
    <property type="molecule type" value="Genomic_DNA"/>
</dbReference>
<dbReference type="SUPFAM" id="SSF52172">
    <property type="entry name" value="CheY-like"/>
    <property type="match status" value="1"/>
</dbReference>
<dbReference type="PANTHER" id="PTHR44591:SF25">
    <property type="entry name" value="CHEMOTAXIS TWO-COMPONENT RESPONSE REGULATOR"/>
    <property type="match status" value="1"/>
</dbReference>
<sequence length="121" mass="13363">MPKTVMIVDDAVSIRGLASMTLENSGYQVIEAYDGKDALEKISGQKVNMVITDLNMPNMGGLEFIKAMKADSRYRFIPIVILTKENEPDLKHQGRQAGAKAWITKPFKPKTILGVVQKVIG</sequence>
<dbReference type="AlphaFoldDB" id="A0A975GNR7"/>
<accession>A0A975GNR7</accession>
<dbReference type="InterPro" id="IPR001789">
    <property type="entry name" value="Sig_transdc_resp-reg_receiver"/>
</dbReference>
<dbReference type="PROSITE" id="PS50110">
    <property type="entry name" value="RESPONSE_REGULATORY"/>
    <property type="match status" value="1"/>
</dbReference>
<evidence type="ECO:0000256" key="2">
    <source>
        <dbReference type="PROSITE-ProRule" id="PRU00169"/>
    </source>
</evidence>
<dbReference type="Pfam" id="PF00072">
    <property type="entry name" value="Response_reg"/>
    <property type="match status" value="1"/>
</dbReference>
<evidence type="ECO:0000313" key="4">
    <source>
        <dbReference type="EMBL" id="QTA88065.1"/>
    </source>
</evidence>
<dbReference type="InterPro" id="IPR011006">
    <property type="entry name" value="CheY-like_superfamily"/>
</dbReference>
<reference evidence="4" key="1">
    <citation type="journal article" date="2021" name="Microb. Physiol.">
        <title>Proteogenomic Insights into the Physiology of Marine, Sulfate-Reducing, Filamentous Desulfonema limicola and Desulfonema magnum.</title>
        <authorList>
            <person name="Schnaars V."/>
            <person name="Wohlbrand L."/>
            <person name="Scheve S."/>
            <person name="Hinrichs C."/>
            <person name="Reinhardt R."/>
            <person name="Rabus R."/>
        </authorList>
    </citation>
    <scope>NUCLEOTIDE SEQUENCE</scope>
    <source>
        <strain evidence="4">4be13</strain>
    </source>
</reference>
<feature type="modified residue" description="4-aspartylphosphate" evidence="2">
    <location>
        <position position="53"/>
    </location>
</feature>
<evidence type="ECO:0000313" key="5">
    <source>
        <dbReference type="Proteomes" id="UP000663722"/>
    </source>
</evidence>
<dbReference type="SMART" id="SM00448">
    <property type="entry name" value="REC"/>
    <property type="match status" value="1"/>
</dbReference>
<evidence type="ECO:0000256" key="1">
    <source>
        <dbReference type="ARBA" id="ARBA00022553"/>
    </source>
</evidence>